<dbReference type="GeneID" id="36408747"/>
<dbReference type="EMBL" id="CCYD01000667">
    <property type="protein sequence ID" value="CEG43499.1"/>
    <property type="molecule type" value="Genomic_DNA"/>
</dbReference>
<protein>
    <submittedName>
        <fullName evidence="1">Uncharacterized protein</fullName>
    </submittedName>
</protein>
<sequence length="173" mass="19293">MEWPRLLGREVCRWMNVVDVCTGKANESVVTGYANTPTNKVVVVGRIVDTTDHKGDAPTGSVDEHPHVKKSTKFVDRACEYAGPRFVDATTGCEVTKTDEQMFLARLPAMKEQIQLEKATYDDFLHNLKCNDIAEDVLLRPNVDAARLRSSSVWMIRFSKNFAACGVNIEGTN</sequence>
<organism evidence="1 2">
    <name type="scientific">Plasmopara halstedii</name>
    <name type="common">Downy mildew of sunflower</name>
    <dbReference type="NCBI Taxonomy" id="4781"/>
    <lineage>
        <taxon>Eukaryota</taxon>
        <taxon>Sar</taxon>
        <taxon>Stramenopiles</taxon>
        <taxon>Oomycota</taxon>
        <taxon>Peronosporomycetes</taxon>
        <taxon>Peronosporales</taxon>
        <taxon>Peronosporaceae</taxon>
        <taxon>Plasmopara</taxon>
    </lineage>
</organism>
<dbReference type="RefSeq" id="XP_024579868.1">
    <property type="nucleotide sequence ID" value="XM_024729497.1"/>
</dbReference>
<dbReference type="Proteomes" id="UP000054928">
    <property type="component" value="Unassembled WGS sequence"/>
</dbReference>
<proteinExistence type="predicted"/>
<dbReference type="AlphaFoldDB" id="A0A0N7L676"/>
<evidence type="ECO:0000313" key="1">
    <source>
        <dbReference type="EMBL" id="CEG43499.1"/>
    </source>
</evidence>
<reference evidence="2" key="1">
    <citation type="submission" date="2014-09" db="EMBL/GenBank/DDBJ databases">
        <authorList>
            <person name="Sharma Rahul"/>
            <person name="Thines Marco"/>
        </authorList>
    </citation>
    <scope>NUCLEOTIDE SEQUENCE [LARGE SCALE GENOMIC DNA]</scope>
</reference>
<name>A0A0N7L676_PLAHL</name>
<keyword evidence="2" id="KW-1185">Reference proteome</keyword>
<evidence type="ECO:0000313" key="2">
    <source>
        <dbReference type="Proteomes" id="UP000054928"/>
    </source>
</evidence>
<accession>A0A0N7L676</accession>